<gene>
    <name evidence="3" type="ORF">S01H1_79151</name>
</gene>
<evidence type="ECO:0000256" key="1">
    <source>
        <dbReference type="SAM" id="MobiDB-lite"/>
    </source>
</evidence>
<dbReference type="EMBL" id="BARS01053328">
    <property type="protein sequence ID" value="GAG50687.1"/>
    <property type="molecule type" value="Genomic_DNA"/>
</dbReference>
<feature type="non-terminal residue" evidence="3">
    <location>
        <position position="1"/>
    </location>
</feature>
<dbReference type="InterPro" id="IPR047216">
    <property type="entry name" value="Endonuclease_DUF559_bact"/>
</dbReference>
<dbReference type="Pfam" id="PF04480">
    <property type="entry name" value="DUF559"/>
    <property type="match status" value="1"/>
</dbReference>
<protein>
    <recommendedName>
        <fullName evidence="2">DUF559 domain-containing protein</fullName>
    </recommendedName>
</protein>
<evidence type="ECO:0000313" key="3">
    <source>
        <dbReference type="EMBL" id="GAG50687.1"/>
    </source>
</evidence>
<dbReference type="PANTHER" id="PTHR38590:SF1">
    <property type="entry name" value="BLL0828 PROTEIN"/>
    <property type="match status" value="1"/>
</dbReference>
<dbReference type="Gene3D" id="3.40.960.10">
    <property type="entry name" value="VSR Endonuclease"/>
    <property type="match status" value="1"/>
</dbReference>
<proteinExistence type="predicted"/>
<feature type="domain" description="DUF559" evidence="2">
    <location>
        <begin position="3"/>
        <end position="95"/>
    </location>
</feature>
<reference evidence="3" key="1">
    <citation type="journal article" date="2014" name="Front. Microbiol.">
        <title>High frequency of phylogenetically diverse reductive dehalogenase-homologous genes in deep subseafloor sedimentary metagenomes.</title>
        <authorList>
            <person name="Kawai M."/>
            <person name="Futagami T."/>
            <person name="Toyoda A."/>
            <person name="Takaki Y."/>
            <person name="Nishi S."/>
            <person name="Hori S."/>
            <person name="Arai W."/>
            <person name="Tsubouchi T."/>
            <person name="Morono Y."/>
            <person name="Uchiyama I."/>
            <person name="Ito T."/>
            <person name="Fujiyama A."/>
            <person name="Inagaki F."/>
            <person name="Takami H."/>
        </authorList>
    </citation>
    <scope>NUCLEOTIDE SEQUENCE</scope>
    <source>
        <strain evidence="3">Expedition CK06-06</strain>
    </source>
</reference>
<accession>X0YVM3</accession>
<dbReference type="SUPFAM" id="SSF52980">
    <property type="entry name" value="Restriction endonuclease-like"/>
    <property type="match status" value="1"/>
</dbReference>
<dbReference type="PANTHER" id="PTHR38590">
    <property type="entry name" value="BLL0828 PROTEIN"/>
    <property type="match status" value="1"/>
</dbReference>
<dbReference type="CDD" id="cd01038">
    <property type="entry name" value="Endonuclease_DUF559"/>
    <property type="match status" value="1"/>
</dbReference>
<sequence length="124" mass="14640">IRAERELWQRLRNRRLDYKFKRQFGIGRYIVDFYCPELKLVIEVDGATHTTDKELQYDKIRQKYLESLGLTVKRYLNSDIKNNMHEVLNSIVEACNKLKTLNQKNNKTCKHVPPPCEGGGQEEV</sequence>
<organism evidence="3">
    <name type="scientific">marine sediment metagenome</name>
    <dbReference type="NCBI Taxonomy" id="412755"/>
    <lineage>
        <taxon>unclassified sequences</taxon>
        <taxon>metagenomes</taxon>
        <taxon>ecological metagenomes</taxon>
    </lineage>
</organism>
<dbReference type="InterPro" id="IPR011335">
    <property type="entry name" value="Restrct_endonuc-II-like"/>
</dbReference>
<comment type="caution">
    <text evidence="3">The sequence shown here is derived from an EMBL/GenBank/DDBJ whole genome shotgun (WGS) entry which is preliminary data.</text>
</comment>
<dbReference type="AlphaFoldDB" id="X0YVM3"/>
<dbReference type="InterPro" id="IPR007569">
    <property type="entry name" value="DUF559"/>
</dbReference>
<feature type="region of interest" description="Disordered" evidence="1">
    <location>
        <begin position="105"/>
        <end position="124"/>
    </location>
</feature>
<name>X0YVM3_9ZZZZ</name>
<evidence type="ECO:0000259" key="2">
    <source>
        <dbReference type="Pfam" id="PF04480"/>
    </source>
</evidence>